<evidence type="ECO:0000313" key="2">
    <source>
        <dbReference type="EnsemblMetazoa" id="G350.1:cds"/>
    </source>
</evidence>
<feature type="chain" id="PRO_5036484511" description="Lipocalin/cytosolic fatty-acid binding domain-containing protein" evidence="1">
    <location>
        <begin position="24"/>
        <end position="191"/>
    </location>
</feature>
<evidence type="ECO:0008006" key="4">
    <source>
        <dbReference type="Google" id="ProtNLM"/>
    </source>
</evidence>
<dbReference type="InterPro" id="IPR012674">
    <property type="entry name" value="Calycin"/>
</dbReference>
<dbReference type="Gene3D" id="2.40.128.20">
    <property type="match status" value="1"/>
</dbReference>
<protein>
    <recommendedName>
        <fullName evidence="4">Lipocalin/cytosolic fatty-acid binding domain-containing protein</fullName>
    </recommendedName>
</protein>
<keyword evidence="3" id="KW-1185">Reference proteome</keyword>
<reference evidence="2" key="1">
    <citation type="submission" date="2022-08" db="UniProtKB">
        <authorList>
            <consortium name="EnsemblMetazoa"/>
        </authorList>
    </citation>
    <scope>IDENTIFICATION</scope>
    <source>
        <strain evidence="2">05x7-T-G4-1.051#20</strain>
    </source>
</reference>
<dbReference type="SUPFAM" id="SSF50814">
    <property type="entry name" value="Lipocalins"/>
    <property type="match status" value="1"/>
</dbReference>
<accession>A0A8W8MTK5</accession>
<dbReference type="AlphaFoldDB" id="A0A8W8MTK5"/>
<dbReference type="EnsemblMetazoa" id="G350.1">
    <property type="protein sequence ID" value="G350.1:cds"/>
    <property type="gene ID" value="G350"/>
</dbReference>
<evidence type="ECO:0000313" key="3">
    <source>
        <dbReference type="Proteomes" id="UP000005408"/>
    </source>
</evidence>
<sequence length="191" mass="21776">MTMLKPSHLFLFLFFCINNTSFGFSKIYKRNNENPTSLDHNKLTGRWYLYMDTRGEKGKGNTYGDIEIRSNGDLLDTLYEYNPDNEECKSYDIILRPLSSDPSPESAVEFEIIVPSTTFVLGTQKIVYLNDDPADGFVIIHQNTMGEETYLVATRTKNPSDQLTTIETALLKLSLDPKKFTKKPTNFGCET</sequence>
<evidence type="ECO:0000256" key="1">
    <source>
        <dbReference type="SAM" id="SignalP"/>
    </source>
</evidence>
<keyword evidence="1" id="KW-0732">Signal</keyword>
<dbReference type="Proteomes" id="UP000005408">
    <property type="component" value="Unassembled WGS sequence"/>
</dbReference>
<dbReference type="GO" id="GO:0008289">
    <property type="term" value="F:lipid binding"/>
    <property type="evidence" value="ECO:0007669"/>
    <property type="project" value="UniProtKB-KW"/>
</dbReference>
<name>A0A8W8MTK5_MAGGI</name>
<proteinExistence type="predicted"/>
<feature type="signal peptide" evidence="1">
    <location>
        <begin position="1"/>
        <end position="23"/>
    </location>
</feature>
<organism evidence="2 3">
    <name type="scientific">Magallana gigas</name>
    <name type="common">Pacific oyster</name>
    <name type="synonym">Crassostrea gigas</name>
    <dbReference type="NCBI Taxonomy" id="29159"/>
    <lineage>
        <taxon>Eukaryota</taxon>
        <taxon>Metazoa</taxon>
        <taxon>Spiralia</taxon>
        <taxon>Lophotrochozoa</taxon>
        <taxon>Mollusca</taxon>
        <taxon>Bivalvia</taxon>
        <taxon>Autobranchia</taxon>
        <taxon>Pteriomorphia</taxon>
        <taxon>Ostreida</taxon>
        <taxon>Ostreoidea</taxon>
        <taxon>Ostreidae</taxon>
        <taxon>Magallana</taxon>
    </lineage>
</organism>
<dbReference type="OrthoDB" id="6143375at2759"/>